<dbReference type="Proteomes" id="UP001607303">
    <property type="component" value="Unassembled WGS sequence"/>
</dbReference>
<name>A0ABD2CMS6_VESMC</name>
<evidence type="ECO:0000313" key="2">
    <source>
        <dbReference type="Proteomes" id="UP001607303"/>
    </source>
</evidence>
<sequence>MVMKEKEKDRDGKHGAFVAKHHNERRIPTFKDLNDNNKNITTKNLCKPTIDVPTYAKLCSRMGDVTIANPKETDLNIFVRTKVKKQDEERDLRWFKCRRESKVSRLIVSSPRTLTSSSKKVVSSKQPPSFGQTLFLYLSRYHGSSEKVGRGFAEPSNTMVYLVKTWITITSGVTNLAQVEETGGTRETPIIVTAVALRPLL</sequence>
<comment type="caution">
    <text evidence="1">The sequence shown here is derived from an EMBL/GenBank/DDBJ whole genome shotgun (WGS) entry which is preliminary data.</text>
</comment>
<dbReference type="AlphaFoldDB" id="A0ABD2CMS6"/>
<accession>A0ABD2CMS6</accession>
<evidence type="ECO:0000313" key="1">
    <source>
        <dbReference type="EMBL" id="KAL2746311.1"/>
    </source>
</evidence>
<organism evidence="1 2">
    <name type="scientific">Vespula maculifrons</name>
    <name type="common">Eastern yellow jacket</name>
    <name type="synonym">Wasp</name>
    <dbReference type="NCBI Taxonomy" id="7453"/>
    <lineage>
        <taxon>Eukaryota</taxon>
        <taxon>Metazoa</taxon>
        <taxon>Ecdysozoa</taxon>
        <taxon>Arthropoda</taxon>
        <taxon>Hexapoda</taxon>
        <taxon>Insecta</taxon>
        <taxon>Pterygota</taxon>
        <taxon>Neoptera</taxon>
        <taxon>Endopterygota</taxon>
        <taxon>Hymenoptera</taxon>
        <taxon>Apocrita</taxon>
        <taxon>Aculeata</taxon>
        <taxon>Vespoidea</taxon>
        <taxon>Vespidae</taxon>
        <taxon>Vespinae</taxon>
        <taxon>Vespula</taxon>
    </lineage>
</organism>
<proteinExistence type="predicted"/>
<dbReference type="EMBL" id="JAYRBN010000037">
    <property type="protein sequence ID" value="KAL2746311.1"/>
    <property type="molecule type" value="Genomic_DNA"/>
</dbReference>
<keyword evidence="2" id="KW-1185">Reference proteome</keyword>
<reference evidence="1 2" key="1">
    <citation type="journal article" date="2024" name="Ann. Entomol. Soc. Am.">
        <title>Genomic analyses of the southern and eastern yellowjacket wasps (Hymenoptera: Vespidae) reveal evolutionary signatures of social life.</title>
        <authorList>
            <person name="Catto M.A."/>
            <person name="Caine P.B."/>
            <person name="Orr S.E."/>
            <person name="Hunt B.G."/>
            <person name="Goodisman M.A.D."/>
        </authorList>
    </citation>
    <scope>NUCLEOTIDE SEQUENCE [LARGE SCALE GENOMIC DNA]</scope>
    <source>
        <strain evidence="1">232</strain>
        <tissue evidence="1">Head and thorax</tissue>
    </source>
</reference>
<gene>
    <name evidence="1" type="ORF">V1477_004681</name>
</gene>
<protein>
    <submittedName>
        <fullName evidence="1">Uncharacterized protein</fullName>
    </submittedName>
</protein>